<comment type="caution">
    <text evidence="2">The sequence shown here is derived from an EMBL/GenBank/DDBJ whole genome shotgun (WGS) entry which is preliminary data.</text>
</comment>
<feature type="chain" id="PRO_5046413996" evidence="1">
    <location>
        <begin position="40"/>
        <end position="91"/>
    </location>
</feature>
<dbReference type="EMBL" id="BAAAGA010000001">
    <property type="protein sequence ID" value="GAA0614031.1"/>
    <property type="molecule type" value="Genomic_DNA"/>
</dbReference>
<evidence type="ECO:0000256" key="1">
    <source>
        <dbReference type="SAM" id="SignalP"/>
    </source>
</evidence>
<evidence type="ECO:0000313" key="3">
    <source>
        <dbReference type="Proteomes" id="UP001501352"/>
    </source>
</evidence>
<protein>
    <submittedName>
        <fullName evidence="2">Uncharacterized protein</fullName>
    </submittedName>
</protein>
<feature type="signal peptide" evidence="1">
    <location>
        <begin position="1"/>
        <end position="39"/>
    </location>
</feature>
<name>A0ABN1GLJ8_9CAUL</name>
<sequence>MVLRLAVFASVWRSTTMKIDKTAKAAVVAIAIAVSSISAAVPASAGTPVKDCAGDAARFRLSSYFHRVTGLSGFFGFAFDASSNRKYFSCK</sequence>
<proteinExistence type="predicted"/>
<accession>A0ABN1GLJ8</accession>
<reference evidence="2 3" key="1">
    <citation type="journal article" date="2019" name="Int. J. Syst. Evol. Microbiol.">
        <title>The Global Catalogue of Microorganisms (GCM) 10K type strain sequencing project: providing services to taxonomists for standard genome sequencing and annotation.</title>
        <authorList>
            <consortium name="The Broad Institute Genomics Platform"/>
            <consortium name="The Broad Institute Genome Sequencing Center for Infectious Disease"/>
            <person name="Wu L."/>
            <person name="Ma J."/>
        </authorList>
    </citation>
    <scope>NUCLEOTIDE SEQUENCE [LARGE SCALE GENOMIC DNA]</scope>
    <source>
        <strain evidence="2 3">JCM 12928</strain>
    </source>
</reference>
<organism evidence="2 3">
    <name type="scientific">Brevundimonas kwangchunensis</name>
    <dbReference type="NCBI Taxonomy" id="322163"/>
    <lineage>
        <taxon>Bacteria</taxon>
        <taxon>Pseudomonadati</taxon>
        <taxon>Pseudomonadota</taxon>
        <taxon>Alphaproteobacteria</taxon>
        <taxon>Caulobacterales</taxon>
        <taxon>Caulobacteraceae</taxon>
        <taxon>Brevundimonas</taxon>
    </lineage>
</organism>
<gene>
    <name evidence="2" type="ORF">GCM10009422_06250</name>
</gene>
<keyword evidence="1" id="KW-0732">Signal</keyword>
<keyword evidence="3" id="KW-1185">Reference proteome</keyword>
<evidence type="ECO:0000313" key="2">
    <source>
        <dbReference type="EMBL" id="GAA0614031.1"/>
    </source>
</evidence>
<dbReference type="Proteomes" id="UP001501352">
    <property type="component" value="Unassembled WGS sequence"/>
</dbReference>